<accession>A0A0T5VQK5</accession>
<keyword evidence="2" id="KW-1185">Reference proteome</keyword>
<organism evidence="1 2">
    <name type="scientific">Pedobacter ginsenosidimutans</name>
    <dbReference type="NCBI Taxonomy" id="687842"/>
    <lineage>
        <taxon>Bacteria</taxon>
        <taxon>Pseudomonadati</taxon>
        <taxon>Bacteroidota</taxon>
        <taxon>Sphingobacteriia</taxon>
        <taxon>Sphingobacteriales</taxon>
        <taxon>Sphingobacteriaceae</taxon>
        <taxon>Pedobacter</taxon>
    </lineage>
</organism>
<evidence type="ECO:0000313" key="2">
    <source>
        <dbReference type="Proteomes" id="UP000051950"/>
    </source>
</evidence>
<dbReference type="EMBL" id="LMZQ01000006">
    <property type="protein sequence ID" value="KRT16158.1"/>
    <property type="molecule type" value="Genomic_DNA"/>
</dbReference>
<dbReference type="Proteomes" id="UP000051950">
    <property type="component" value="Unassembled WGS sequence"/>
</dbReference>
<gene>
    <name evidence="1" type="ORF">ASU31_11735</name>
</gene>
<evidence type="ECO:0008006" key="3">
    <source>
        <dbReference type="Google" id="ProtNLM"/>
    </source>
</evidence>
<proteinExistence type="predicted"/>
<comment type="caution">
    <text evidence="1">The sequence shown here is derived from an EMBL/GenBank/DDBJ whole genome shotgun (WGS) entry which is preliminary data.</text>
</comment>
<reference evidence="1 2" key="1">
    <citation type="submission" date="2015-11" db="EMBL/GenBank/DDBJ databases">
        <title>Sequence of Pedobacter ginsenosidimutans.</title>
        <authorList>
            <person name="Carson E."/>
            <person name="Keyser V."/>
            <person name="Newman J."/>
            <person name="Miller J."/>
        </authorList>
    </citation>
    <scope>NUCLEOTIDE SEQUENCE [LARGE SCALE GENOMIC DNA]</scope>
    <source>
        <strain evidence="1 2">KACC 14530</strain>
    </source>
</reference>
<evidence type="ECO:0000313" key="1">
    <source>
        <dbReference type="EMBL" id="KRT16158.1"/>
    </source>
</evidence>
<dbReference type="AlphaFoldDB" id="A0A0T5VQK5"/>
<dbReference type="PROSITE" id="PS51257">
    <property type="entry name" value="PROKAR_LIPOPROTEIN"/>
    <property type="match status" value="1"/>
</dbReference>
<sequence>MNMKKLYKPKFGTNGFKTMVFVLAGTLIFSSCKRTTIIEYNEAGYNSGNGSGPSTNPATGFTKPIVEVANGSITTNTKWTKDKIYRLNGFVRVGRDAKNKAGLAAVEGVTLEIEAGTVIIGDRETKGTLVVQRGNKLIAEGTASQPIIFTSERAAGLREPGDWGGVVLCGKATNNQSGGEAELEGAYEGWHGGAVDTDNSGILKYVRIDYAGTPINPNQEVNSLTMGSVGSGTVIDYVQCSYGLDDAFEWFGGTVNAKHLIAYRGLDDDFDVDFGFRGTVQFAIGIRDANSADQSGSNGFEVDNDGTGSSVTPYTSPQFSNVTIIGPKKDRTKTISTQFQNAMHLRRNNKIKIYNSVFTAYPNGLFIDGATTLANAANGELVLKNIVLAGVDGWGANGYGTGGTTTFPNPIGVETKSTGNVGTLAIDVWFKTASFANETYGKWQDLGIDETIFDLGATPKFTLNTGSILLTGASFTGLTGFDVVTHRGAFGTSDWTAGWANFTPQTNVY</sequence>
<dbReference type="PANTHER" id="PTHR41339">
    <property type="entry name" value="LIPL48"/>
    <property type="match status" value="1"/>
</dbReference>
<protein>
    <recommendedName>
        <fullName evidence="3">Ig-like domain repeat protein</fullName>
    </recommendedName>
</protein>
<dbReference type="STRING" id="687842.ASU31_11735"/>
<name>A0A0T5VQK5_9SPHI</name>
<dbReference type="PANTHER" id="PTHR41339:SF1">
    <property type="entry name" value="SECRETED PROTEIN"/>
    <property type="match status" value="1"/>
</dbReference>